<dbReference type="RefSeq" id="WP_024892462.1">
    <property type="nucleotide sequence ID" value="NZ_LWRZ01000058.1"/>
</dbReference>
<name>A0A1C2J461_ACITH</name>
<comment type="similarity">
    <text evidence="1">Belongs to the UPF0696 family.</text>
</comment>
<gene>
    <name evidence="2" type="ORF">A6P07_17880</name>
</gene>
<dbReference type="SUPFAM" id="SSF55418">
    <property type="entry name" value="eIF4e-like"/>
    <property type="match status" value="1"/>
</dbReference>
<comment type="caution">
    <text evidence="2">The sequence shown here is derived from an EMBL/GenBank/DDBJ whole genome shotgun (WGS) entry which is preliminary data.</text>
</comment>
<accession>A0A1C2J461</accession>
<dbReference type="Proteomes" id="UP000094893">
    <property type="component" value="Unassembled WGS sequence"/>
</dbReference>
<dbReference type="Pfam" id="PF08939">
    <property type="entry name" value="Bles03"/>
    <property type="match status" value="1"/>
</dbReference>
<dbReference type="Gene3D" id="3.30.760.10">
    <property type="entry name" value="RNA Cap, Translation Initiation Factor Eif4e"/>
    <property type="match status" value="1"/>
</dbReference>
<dbReference type="InterPro" id="IPR023398">
    <property type="entry name" value="TIF_eIF4e-like"/>
</dbReference>
<dbReference type="PANTHER" id="PTHR31977:SF1">
    <property type="entry name" value="UPF0696 PROTEIN C11ORF68"/>
    <property type="match status" value="1"/>
</dbReference>
<evidence type="ECO:0000313" key="3">
    <source>
        <dbReference type="Proteomes" id="UP000094893"/>
    </source>
</evidence>
<protein>
    <recommendedName>
        <fullName evidence="4">DUF1917 domain-containing protein</fullName>
    </recommendedName>
</protein>
<proteinExistence type="inferred from homology"/>
<evidence type="ECO:0000256" key="1">
    <source>
        <dbReference type="ARBA" id="ARBA00010568"/>
    </source>
</evidence>
<organism evidence="2 3">
    <name type="scientific">Acidithiobacillus thiooxidans</name>
    <name type="common">Thiobacillus thiooxidans</name>
    <dbReference type="NCBI Taxonomy" id="930"/>
    <lineage>
        <taxon>Bacteria</taxon>
        <taxon>Pseudomonadati</taxon>
        <taxon>Pseudomonadota</taxon>
        <taxon>Acidithiobacillia</taxon>
        <taxon>Acidithiobacillales</taxon>
        <taxon>Acidithiobacillaceae</taxon>
        <taxon>Acidithiobacillus</taxon>
    </lineage>
</organism>
<dbReference type="EMBL" id="LWSA01000290">
    <property type="protein sequence ID" value="OCX68624.1"/>
    <property type="molecule type" value="Genomic_DNA"/>
</dbReference>
<dbReference type="PANTHER" id="PTHR31977">
    <property type="entry name" value="UPF0696 PROTEIN C11ORF68"/>
    <property type="match status" value="1"/>
</dbReference>
<evidence type="ECO:0000313" key="2">
    <source>
        <dbReference type="EMBL" id="OCX68624.1"/>
    </source>
</evidence>
<evidence type="ECO:0008006" key="4">
    <source>
        <dbReference type="Google" id="ProtNLM"/>
    </source>
</evidence>
<reference evidence="2 3" key="1">
    <citation type="journal article" date="2016" name="Int. J. Mol. Sci.">
        <title>Comparative genomics of the extreme acidophile Acidithiobacillus thiooxidans reveals intraspecific divergence and niche adaptation.</title>
        <authorList>
            <person name="Zhang X."/>
            <person name="Feng X."/>
            <person name="Tao J."/>
            <person name="Ma L."/>
            <person name="Xiao Y."/>
            <person name="Liang Y."/>
            <person name="Liu X."/>
            <person name="Yin H."/>
        </authorList>
    </citation>
    <scope>NUCLEOTIDE SEQUENCE [LARGE SCALE GENOMIC DNA]</scope>
    <source>
        <strain evidence="2 3">A02</strain>
    </source>
</reference>
<dbReference type="AlphaFoldDB" id="A0A1C2J461"/>
<sequence length="156" mass="18298">MLENLRDIHSELIAELITDLKNKKPSEVTDSYWLFARREKGEYPRHTQNTGKWLVFVPLLQVDQVWEQIKQALENGRLGRSAKVSTARPNPNAFNPETKVICVYTYDWTDKEDVMNIREELRRLGITSKIAYKTDEETRSGVYANRGNKQISKYYE</sequence>
<dbReference type="InterPro" id="IPR015034">
    <property type="entry name" value="Bles03"/>
</dbReference>